<feature type="signal peptide" evidence="1">
    <location>
        <begin position="1"/>
        <end position="18"/>
    </location>
</feature>
<dbReference type="EMBL" id="JAPEVA010000072">
    <property type="protein sequence ID" value="KAJ4401571.1"/>
    <property type="molecule type" value="Genomic_DNA"/>
</dbReference>
<evidence type="ECO:0000313" key="2">
    <source>
        <dbReference type="EMBL" id="KAJ4401571.1"/>
    </source>
</evidence>
<organism evidence="2 3">
    <name type="scientific">Didymella pomorum</name>
    <dbReference type="NCBI Taxonomy" id="749634"/>
    <lineage>
        <taxon>Eukaryota</taxon>
        <taxon>Fungi</taxon>
        <taxon>Dikarya</taxon>
        <taxon>Ascomycota</taxon>
        <taxon>Pezizomycotina</taxon>
        <taxon>Dothideomycetes</taxon>
        <taxon>Pleosporomycetidae</taxon>
        <taxon>Pleosporales</taxon>
        <taxon>Pleosporineae</taxon>
        <taxon>Didymellaceae</taxon>
        <taxon>Didymella</taxon>
    </lineage>
</organism>
<gene>
    <name evidence="2" type="ORF">N0V91_007875</name>
</gene>
<dbReference type="Proteomes" id="UP001140510">
    <property type="component" value="Unassembled WGS sequence"/>
</dbReference>
<keyword evidence="1" id="KW-0732">Signal</keyword>
<comment type="caution">
    <text evidence="2">The sequence shown here is derived from an EMBL/GenBank/DDBJ whole genome shotgun (WGS) entry which is preliminary data.</text>
</comment>
<feature type="chain" id="PRO_5040803161" evidence="1">
    <location>
        <begin position="19"/>
        <end position="155"/>
    </location>
</feature>
<evidence type="ECO:0000313" key="3">
    <source>
        <dbReference type="Proteomes" id="UP001140510"/>
    </source>
</evidence>
<proteinExistence type="predicted"/>
<reference evidence="2" key="1">
    <citation type="submission" date="2022-10" db="EMBL/GenBank/DDBJ databases">
        <title>Tapping the CABI collections for fungal endophytes: first genome assemblies for Collariella, Neodidymelliopsis, Ascochyta clinopodiicola, Didymella pomorum, Didymosphaeria variabile, Neocosmospora piperis and Neocucurbitaria cava.</title>
        <authorList>
            <person name="Hill R."/>
        </authorList>
    </citation>
    <scope>NUCLEOTIDE SEQUENCE</scope>
    <source>
        <strain evidence="2">IMI 355091</strain>
    </source>
</reference>
<evidence type="ECO:0000256" key="1">
    <source>
        <dbReference type="SAM" id="SignalP"/>
    </source>
</evidence>
<accession>A0A9W8Z8D4</accession>
<name>A0A9W8Z8D4_9PLEO</name>
<keyword evidence="3" id="KW-1185">Reference proteome</keyword>
<sequence>MNLTQALLVFRFSAICLAVPEFVVHSNSPTPSSPPPDMTAATEDAWEDYIAIEPKKHEHAHAEMMDFVATQTQWSNDLSYWMSATDAYTPIITAMPRWFPELPEDVQSIKMEEGDAWAFILEGKALSKSKGAAPRETGGVGLGVLAGVAVTAAVL</sequence>
<protein>
    <submittedName>
        <fullName evidence="2">Uncharacterized protein</fullName>
    </submittedName>
</protein>
<dbReference type="AlphaFoldDB" id="A0A9W8Z8D4"/>